<feature type="region of interest" description="Disordered" evidence="1">
    <location>
        <begin position="36"/>
        <end position="91"/>
    </location>
</feature>
<protein>
    <submittedName>
        <fullName evidence="2">Uncharacterized protein</fullName>
    </submittedName>
</protein>
<keyword evidence="3" id="KW-1185">Reference proteome</keyword>
<organism evidence="2 3">
    <name type="scientific">Luteococcus japonicus LSP_Lj1</name>
    <dbReference type="NCBI Taxonomy" id="1255658"/>
    <lineage>
        <taxon>Bacteria</taxon>
        <taxon>Bacillati</taxon>
        <taxon>Actinomycetota</taxon>
        <taxon>Actinomycetes</taxon>
        <taxon>Propionibacteriales</taxon>
        <taxon>Propionibacteriaceae</taxon>
        <taxon>Luteococcus</taxon>
    </lineage>
</organism>
<dbReference type="Gene3D" id="2.60.40.2700">
    <property type="match status" value="1"/>
</dbReference>
<feature type="compositionally biased region" description="Low complexity" evidence="1">
    <location>
        <begin position="43"/>
        <end position="52"/>
    </location>
</feature>
<reference evidence="2 3" key="1">
    <citation type="submission" date="2017-02" db="EMBL/GenBank/DDBJ databases">
        <authorList>
            <person name="Peterson S.W."/>
        </authorList>
    </citation>
    <scope>NUCLEOTIDE SEQUENCE [LARGE SCALE GENOMIC DNA]</scope>
    <source>
        <strain evidence="2 3">LSP_Lj1</strain>
    </source>
</reference>
<accession>A0A1R4IG69</accession>
<proteinExistence type="predicted"/>
<dbReference type="AlphaFoldDB" id="A0A1R4IG69"/>
<evidence type="ECO:0000313" key="3">
    <source>
        <dbReference type="Proteomes" id="UP000188342"/>
    </source>
</evidence>
<evidence type="ECO:0000313" key="2">
    <source>
        <dbReference type="EMBL" id="SJN18822.1"/>
    </source>
</evidence>
<dbReference type="EMBL" id="FUKQ01000007">
    <property type="protein sequence ID" value="SJN18822.1"/>
    <property type="molecule type" value="Genomic_DNA"/>
</dbReference>
<dbReference type="Proteomes" id="UP000188342">
    <property type="component" value="Unassembled WGS sequence"/>
</dbReference>
<gene>
    <name evidence="2" type="ORF">FM114_01640</name>
</gene>
<feature type="compositionally biased region" description="Basic and acidic residues" evidence="1">
    <location>
        <begin position="72"/>
        <end position="83"/>
    </location>
</feature>
<evidence type="ECO:0000256" key="1">
    <source>
        <dbReference type="SAM" id="MobiDB-lite"/>
    </source>
</evidence>
<feature type="compositionally biased region" description="Basic residues" evidence="1">
    <location>
        <begin position="53"/>
        <end position="64"/>
    </location>
</feature>
<sequence>MQWLRNGKTIKGATSTRYTAVAADQDKRLQVRVTGRKAGMRPVTRTSASTARVRARVPKVRRASSWHAFASPDERNSSIRLGDRAPATGQQ</sequence>
<name>A0A1R4IG69_9ACTN</name>